<reference evidence="2" key="1">
    <citation type="submission" date="2017-02" db="EMBL/GenBank/DDBJ databases">
        <authorList>
            <person name="Varghese N."/>
            <person name="Submissions S."/>
        </authorList>
    </citation>
    <scope>NUCLEOTIDE SEQUENCE [LARGE SCALE GENOMIC DNA]</scope>
    <source>
        <strain evidence="2">DSM 22270</strain>
    </source>
</reference>
<gene>
    <name evidence="1" type="ORF">SAMN05660293_05498</name>
</gene>
<dbReference type="Proteomes" id="UP000190897">
    <property type="component" value="Unassembled WGS sequence"/>
</dbReference>
<protein>
    <submittedName>
        <fullName evidence="1">Uncharacterized protein</fullName>
    </submittedName>
</protein>
<proteinExistence type="predicted"/>
<dbReference type="STRING" id="651661.SAMN05660293_05498"/>
<dbReference type="EMBL" id="FUZA01000014">
    <property type="protein sequence ID" value="SKC19616.1"/>
    <property type="molecule type" value="Genomic_DNA"/>
</dbReference>
<keyword evidence="2" id="KW-1185">Reference proteome</keyword>
<evidence type="ECO:0000313" key="2">
    <source>
        <dbReference type="Proteomes" id="UP000190897"/>
    </source>
</evidence>
<evidence type="ECO:0000313" key="1">
    <source>
        <dbReference type="EMBL" id="SKC19616.1"/>
    </source>
</evidence>
<name>A0A1T5HG21_9BACT</name>
<accession>A0A1T5HG21</accession>
<dbReference type="AlphaFoldDB" id="A0A1T5HG21"/>
<sequence length="216" mass="24208">MSHADTLPFVYFCILLKPLSKMKRFTLALLPILCLTLWACPKDDPKDDPKPDPAKETRVSLLEKHKNGIYLLFGSKNTNPSNDLTEFKNPECGVISEFKNLKFTLVDDIPNDNHSCGSKILDGYLTLNIGTSLVIDVSYYSDIKSINMRVVDGCTPGMTVSLIDMDGKIIAEKVTSYADYFANFRTREGLDLSKIKEIRIFKKCEGGPANIDILPY</sequence>
<organism evidence="1 2">
    <name type="scientific">Dyadobacter psychrophilus</name>
    <dbReference type="NCBI Taxonomy" id="651661"/>
    <lineage>
        <taxon>Bacteria</taxon>
        <taxon>Pseudomonadati</taxon>
        <taxon>Bacteroidota</taxon>
        <taxon>Cytophagia</taxon>
        <taxon>Cytophagales</taxon>
        <taxon>Spirosomataceae</taxon>
        <taxon>Dyadobacter</taxon>
    </lineage>
</organism>